<dbReference type="EMBL" id="JACIGK010000034">
    <property type="protein sequence ID" value="MBB4267805.1"/>
    <property type="molecule type" value="Genomic_DNA"/>
</dbReference>
<dbReference type="RefSeq" id="WP_184047848.1">
    <property type="nucleotide sequence ID" value="NZ_JACIGK010000034.1"/>
</dbReference>
<protein>
    <submittedName>
        <fullName evidence="1">Uncharacterized protein</fullName>
    </submittedName>
</protein>
<accession>A0A7W6RFU6</accession>
<evidence type="ECO:0000313" key="1">
    <source>
        <dbReference type="EMBL" id="MBB4267805.1"/>
    </source>
</evidence>
<gene>
    <name evidence="1" type="ORF">GGD89_003455</name>
</gene>
<dbReference type="AlphaFoldDB" id="A0A7W6RFU6"/>
<comment type="caution">
    <text evidence="1">The sequence shown here is derived from an EMBL/GenBank/DDBJ whole genome shotgun (WGS) entry which is preliminary data.</text>
</comment>
<proteinExistence type="predicted"/>
<dbReference type="Proteomes" id="UP000554286">
    <property type="component" value="Unassembled WGS sequence"/>
</dbReference>
<sequence>MGSQVLSADDLSVMENEPRIHDLRLAERLGFRRERDVRKLIERNRTELSDHGEVCATVAQTSEAGGRPATEYWLNEGQALVICMLSRTRVAAQVRREVITVFMAWRRGMAPPAPTSAPDPWAAMSARLDAVERALGMDDSRLEERVTYLPIWKDGRRFRFWHDREVRAFLIVTHRQMSIDRVHAACLERFGEARTPSRSAIGRLYQRLDTVRGTTEGRA</sequence>
<name>A0A7W6RFU6_9PROT</name>
<keyword evidence="2" id="KW-1185">Reference proteome</keyword>
<evidence type="ECO:0000313" key="2">
    <source>
        <dbReference type="Proteomes" id="UP000554286"/>
    </source>
</evidence>
<organism evidence="1 2">
    <name type="scientific">Roseospira visakhapatnamensis</name>
    <dbReference type="NCBI Taxonomy" id="390880"/>
    <lineage>
        <taxon>Bacteria</taxon>
        <taxon>Pseudomonadati</taxon>
        <taxon>Pseudomonadota</taxon>
        <taxon>Alphaproteobacteria</taxon>
        <taxon>Rhodospirillales</taxon>
        <taxon>Rhodospirillaceae</taxon>
        <taxon>Roseospira</taxon>
    </lineage>
</organism>
<reference evidence="1 2" key="1">
    <citation type="submission" date="2020-08" db="EMBL/GenBank/DDBJ databases">
        <title>Genome sequencing of Purple Non-Sulfur Bacteria from various extreme environments.</title>
        <authorList>
            <person name="Mayer M."/>
        </authorList>
    </citation>
    <scope>NUCLEOTIDE SEQUENCE [LARGE SCALE GENOMIC DNA]</scope>
    <source>
        <strain evidence="1 2">JA131</strain>
    </source>
</reference>